<name>A0ABQ7AUB1_BRACR</name>
<keyword evidence="2" id="KW-1185">Reference proteome</keyword>
<evidence type="ECO:0000313" key="1">
    <source>
        <dbReference type="EMBL" id="KAF3517950.1"/>
    </source>
</evidence>
<dbReference type="Proteomes" id="UP000266723">
    <property type="component" value="Unassembled WGS sequence"/>
</dbReference>
<comment type="caution">
    <text evidence="1">The sequence shown here is derived from an EMBL/GenBank/DDBJ whole genome shotgun (WGS) entry which is preliminary data.</text>
</comment>
<reference evidence="1 2" key="1">
    <citation type="journal article" date="2020" name="BMC Genomics">
        <title>Intraspecific diversification of the crop wild relative Brassica cretica Lam. using demographic model selection.</title>
        <authorList>
            <person name="Kioukis A."/>
            <person name="Michalopoulou V.A."/>
            <person name="Briers L."/>
            <person name="Pirintsos S."/>
            <person name="Studholme D.J."/>
            <person name="Pavlidis P."/>
            <person name="Sarris P.F."/>
        </authorList>
    </citation>
    <scope>NUCLEOTIDE SEQUENCE [LARGE SCALE GENOMIC DNA]</scope>
    <source>
        <strain evidence="2">cv. PFS-1207/04</strain>
    </source>
</reference>
<proteinExistence type="predicted"/>
<protein>
    <submittedName>
        <fullName evidence="1">Uncharacterized protein</fullName>
    </submittedName>
</protein>
<organism evidence="1 2">
    <name type="scientific">Brassica cretica</name>
    <name type="common">Mustard</name>
    <dbReference type="NCBI Taxonomy" id="69181"/>
    <lineage>
        <taxon>Eukaryota</taxon>
        <taxon>Viridiplantae</taxon>
        <taxon>Streptophyta</taxon>
        <taxon>Embryophyta</taxon>
        <taxon>Tracheophyta</taxon>
        <taxon>Spermatophyta</taxon>
        <taxon>Magnoliopsida</taxon>
        <taxon>eudicotyledons</taxon>
        <taxon>Gunneridae</taxon>
        <taxon>Pentapetalae</taxon>
        <taxon>rosids</taxon>
        <taxon>malvids</taxon>
        <taxon>Brassicales</taxon>
        <taxon>Brassicaceae</taxon>
        <taxon>Brassiceae</taxon>
        <taxon>Brassica</taxon>
    </lineage>
</organism>
<accession>A0ABQ7AUB1</accession>
<sequence>MTLAQRFLGSYQLTGSGQPSSSLQPLGLIKLNDDSSRSFDFHKETPAEFVDVNEFLIFPSQAHTMVKLIKKFQNDNAYGDDCVHRDDAHSEDWSDHYEYDDDWSDYYEDYWEWDYDDLKWIRS</sequence>
<gene>
    <name evidence="1" type="ORF">DY000_02061705</name>
</gene>
<dbReference type="EMBL" id="QGKV02001556">
    <property type="protein sequence ID" value="KAF3517950.1"/>
    <property type="molecule type" value="Genomic_DNA"/>
</dbReference>
<evidence type="ECO:0000313" key="2">
    <source>
        <dbReference type="Proteomes" id="UP000266723"/>
    </source>
</evidence>